<dbReference type="EMBL" id="CM055092">
    <property type="protein sequence ID" value="KAJ7568651.1"/>
    <property type="molecule type" value="Genomic_DNA"/>
</dbReference>
<sequence length="407" mass="43884">MLGSACIRLCILGRATTTPTSAFSQSSQSGKRLYSGNVVSRQPLSPALPQAIHGSSVFARGKSNTLNDGKESCLLKHSFSLTRFKNHPSSCLLAANGVFVATIWHALLPSRHLSSVVLDRLSPTERSQGVAITSEGCPKQAEWAHVIGPVSCGMCQGFAAEDGLGLVGSLGALQGRFGKRTVAAGWQDGSWNVACDARPARWLHGRHSAWLLFGVCSSVASAGAIAASSLHANNLALAEALSGDDEEAQRQNKSIASHGKPVLKEYTVTGIPGDGRCLFRAVAHGACLRKGKPAPTESTQRKLADELRNKVVDELILRRSETEWFIEGDFDIYTERMREPHVWGGEPEILMLSHVLKMPITVYMSEKNSKGLIAIAEYGQEYGKGRPVRLLYHGFGHYDALQLPGDT</sequence>
<name>A0ACC2EQE9_DIPCM</name>
<dbReference type="Proteomes" id="UP001162992">
    <property type="component" value="Chromosome 1"/>
</dbReference>
<organism evidence="1 2">
    <name type="scientific">Diphasiastrum complanatum</name>
    <name type="common">Issler's clubmoss</name>
    <name type="synonym">Lycopodium complanatum</name>
    <dbReference type="NCBI Taxonomy" id="34168"/>
    <lineage>
        <taxon>Eukaryota</taxon>
        <taxon>Viridiplantae</taxon>
        <taxon>Streptophyta</taxon>
        <taxon>Embryophyta</taxon>
        <taxon>Tracheophyta</taxon>
        <taxon>Lycopodiopsida</taxon>
        <taxon>Lycopodiales</taxon>
        <taxon>Lycopodiaceae</taxon>
        <taxon>Lycopodioideae</taxon>
        <taxon>Diphasiastrum</taxon>
    </lineage>
</organism>
<accession>A0ACC2EQE9</accession>
<reference evidence="2" key="1">
    <citation type="journal article" date="2024" name="Proc. Natl. Acad. Sci. U.S.A.">
        <title>Extraordinary preservation of gene collinearity over three hundred million years revealed in homosporous lycophytes.</title>
        <authorList>
            <person name="Li C."/>
            <person name="Wickell D."/>
            <person name="Kuo L.Y."/>
            <person name="Chen X."/>
            <person name="Nie B."/>
            <person name="Liao X."/>
            <person name="Peng D."/>
            <person name="Ji J."/>
            <person name="Jenkins J."/>
            <person name="Williams M."/>
            <person name="Shu S."/>
            <person name="Plott C."/>
            <person name="Barry K."/>
            <person name="Rajasekar S."/>
            <person name="Grimwood J."/>
            <person name="Han X."/>
            <person name="Sun S."/>
            <person name="Hou Z."/>
            <person name="He W."/>
            <person name="Dai G."/>
            <person name="Sun C."/>
            <person name="Schmutz J."/>
            <person name="Leebens-Mack J.H."/>
            <person name="Li F.W."/>
            <person name="Wang L."/>
        </authorList>
    </citation>
    <scope>NUCLEOTIDE SEQUENCE [LARGE SCALE GENOMIC DNA]</scope>
    <source>
        <strain evidence="2">cv. PW_Plant_1</strain>
    </source>
</reference>
<protein>
    <submittedName>
        <fullName evidence="1">Uncharacterized protein</fullName>
    </submittedName>
</protein>
<gene>
    <name evidence="1" type="ORF">O6H91_01G042200</name>
</gene>
<keyword evidence="2" id="KW-1185">Reference proteome</keyword>
<proteinExistence type="predicted"/>
<evidence type="ECO:0000313" key="1">
    <source>
        <dbReference type="EMBL" id="KAJ7568651.1"/>
    </source>
</evidence>
<comment type="caution">
    <text evidence="1">The sequence shown here is derived from an EMBL/GenBank/DDBJ whole genome shotgun (WGS) entry which is preliminary data.</text>
</comment>
<evidence type="ECO:0000313" key="2">
    <source>
        <dbReference type="Proteomes" id="UP001162992"/>
    </source>
</evidence>